<proteinExistence type="predicted"/>
<dbReference type="SMART" id="SM00020">
    <property type="entry name" value="Tryp_SPc"/>
    <property type="match status" value="1"/>
</dbReference>
<dbReference type="PANTHER" id="PTHR24260">
    <property type="match status" value="1"/>
</dbReference>
<dbReference type="PROSITE" id="PS00135">
    <property type="entry name" value="TRYPSIN_SER"/>
    <property type="match status" value="1"/>
</dbReference>
<name>A0A7R9B0K2_TIMSH</name>
<dbReference type="PANTHER" id="PTHR24260:SF136">
    <property type="entry name" value="GH08193P-RELATED"/>
    <property type="match status" value="1"/>
</dbReference>
<dbReference type="EMBL" id="OC004003">
    <property type="protein sequence ID" value="CAD7263973.1"/>
    <property type="molecule type" value="Genomic_DNA"/>
</dbReference>
<dbReference type="InterPro" id="IPR001254">
    <property type="entry name" value="Trypsin_dom"/>
</dbReference>
<feature type="region of interest" description="Disordered" evidence="1">
    <location>
        <begin position="250"/>
        <end position="270"/>
    </location>
</feature>
<evidence type="ECO:0000259" key="2">
    <source>
        <dbReference type="PROSITE" id="PS50240"/>
    </source>
</evidence>
<evidence type="ECO:0000256" key="1">
    <source>
        <dbReference type="SAM" id="MobiDB-lite"/>
    </source>
</evidence>
<dbReference type="GO" id="GO:0006508">
    <property type="term" value="P:proteolysis"/>
    <property type="evidence" value="ECO:0007669"/>
    <property type="project" value="InterPro"/>
</dbReference>
<gene>
    <name evidence="3" type="ORF">TSIB3V08_LOCUS8039</name>
</gene>
<dbReference type="Pfam" id="PF00089">
    <property type="entry name" value="Trypsin"/>
    <property type="match status" value="1"/>
</dbReference>
<dbReference type="InterPro" id="IPR033116">
    <property type="entry name" value="TRYPSIN_SER"/>
</dbReference>
<accession>A0A7R9B0K2</accession>
<dbReference type="AlphaFoldDB" id="A0A7R9B0K2"/>
<sequence>MASLVLSGSSQLTSDSQHLGIYSSLMASLVLSDSSQLTSDSQHLGIYSSLMVSLVLRDSSQLKSDSQHLCIYSNLMASLVLTDSSQLKSDSQHFGIYSSLIASLVLTDSSQLTSDNDTSPGGKLLRYISTHVMSNLECAQVYPGSYIQPSVLCTAGTGHRGIHHGDSGSPLVINNDGGYVQIGIASFHSENGCSVSAPSAYTRVTSHLAWINDNTNIMLQISNDSPDSTQALAETPLLTKAADRRTNIIKRNTKVSRPPTSGGTGGGRGLEPTRECWSIGHTHNIFYQRFQNLLVRGAWRCSLAFLSDGGGRGGPLHTASKAGLSHCVCPFVKHALVKCCHVIARGGGGGGGGLIETDRLLNTNTGLVTRVKEKPPPVHPTEIRISISPSSTVELVTTRVLANYATEAGDYK</sequence>
<dbReference type="SUPFAM" id="SSF50494">
    <property type="entry name" value="Trypsin-like serine proteases"/>
    <property type="match status" value="1"/>
</dbReference>
<dbReference type="PROSITE" id="PS50240">
    <property type="entry name" value="TRYPSIN_DOM"/>
    <property type="match status" value="1"/>
</dbReference>
<feature type="domain" description="Peptidase S1" evidence="2">
    <location>
        <begin position="72"/>
        <end position="216"/>
    </location>
</feature>
<dbReference type="InterPro" id="IPR043504">
    <property type="entry name" value="Peptidase_S1_PA_chymotrypsin"/>
</dbReference>
<evidence type="ECO:0000313" key="3">
    <source>
        <dbReference type="EMBL" id="CAD7263973.1"/>
    </source>
</evidence>
<dbReference type="InterPro" id="IPR009003">
    <property type="entry name" value="Peptidase_S1_PA"/>
</dbReference>
<dbReference type="Gene3D" id="2.40.10.10">
    <property type="entry name" value="Trypsin-like serine proteases"/>
    <property type="match status" value="1"/>
</dbReference>
<dbReference type="InterPro" id="IPR051333">
    <property type="entry name" value="CLIP_Serine_Protease"/>
</dbReference>
<protein>
    <recommendedName>
        <fullName evidence="2">Peptidase S1 domain-containing protein</fullName>
    </recommendedName>
</protein>
<dbReference type="GO" id="GO:0004252">
    <property type="term" value="F:serine-type endopeptidase activity"/>
    <property type="evidence" value="ECO:0007669"/>
    <property type="project" value="InterPro"/>
</dbReference>
<reference evidence="3" key="1">
    <citation type="submission" date="2020-11" db="EMBL/GenBank/DDBJ databases">
        <authorList>
            <person name="Tran Van P."/>
        </authorList>
    </citation>
    <scope>NUCLEOTIDE SEQUENCE</scope>
</reference>
<organism evidence="3">
    <name type="scientific">Timema shepardi</name>
    <name type="common">Walking stick</name>
    <dbReference type="NCBI Taxonomy" id="629360"/>
    <lineage>
        <taxon>Eukaryota</taxon>
        <taxon>Metazoa</taxon>
        <taxon>Ecdysozoa</taxon>
        <taxon>Arthropoda</taxon>
        <taxon>Hexapoda</taxon>
        <taxon>Insecta</taxon>
        <taxon>Pterygota</taxon>
        <taxon>Neoptera</taxon>
        <taxon>Polyneoptera</taxon>
        <taxon>Phasmatodea</taxon>
        <taxon>Timematodea</taxon>
        <taxon>Timematoidea</taxon>
        <taxon>Timematidae</taxon>
        <taxon>Timema</taxon>
    </lineage>
</organism>